<dbReference type="AlphaFoldDB" id="A0AAE2YNY6"/>
<evidence type="ECO:0000259" key="2">
    <source>
        <dbReference type="SMART" id="SM00363"/>
    </source>
</evidence>
<evidence type="ECO:0000313" key="4">
    <source>
        <dbReference type="Proteomes" id="UP001197378"/>
    </source>
</evidence>
<dbReference type="EMBL" id="JAAXYO010000048">
    <property type="protein sequence ID" value="MBU2787570.1"/>
    <property type="molecule type" value="Genomic_DNA"/>
</dbReference>
<dbReference type="PROSITE" id="PS50889">
    <property type="entry name" value="S4"/>
    <property type="match status" value="1"/>
</dbReference>
<comment type="caution">
    <text evidence="3">The sequence shown here is derived from an EMBL/GenBank/DDBJ whole genome shotgun (WGS) entry which is preliminary data.</text>
</comment>
<feature type="domain" description="RNA-binding S4" evidence="2">
    <location>
        <begin position="5"/>
        <end position="70"/>
    </location>
</feature>
<sequence length="87" mass="9431">MAEGQRLDLFLKMSRLIKRRSVAKALCDAGRVQINGRTAKAGSLVQAGNRLRLDLPQGMVQVEVVRLPMRVEGPDGVVSILSTAEST</sequence>
<proteinExistence type="predicted"/>
<dbReference type="RefSeq" id="WP_215872934.1">
    <property type="nucleotide sequence ID" value="NZ_JAAXYO010000048.1"/>
</dbReference>
<dbReference type="SMART" id="SM00363">
    <property type="entry name" value="S4"/>
    <property type="match status" value="1"/>
</dbReference>
<dbReference type="CDD" id="cd00165">
    <property type="entry name" value="S4"/>
    <property type="match status" value="1"/>
</dbReference>
<dbReference type="SUPFAM" id="SSF55174">
    <property type="entry name" value="Alpha-L RNA-binding motif"/>
    <property type="match status" value="1"/>
</dbReference>
<evidence type="ECO:0000256" key="1">
    <source>
        <dbReference type="PROSITE-ProRule" id="PRU00182"/>
    </source>
</evidence>
<protein>
    <submittedName>
        <fullName evidence="3">RNA-binding S4 domain-containing protein</fullName>
    </submittedName>
</protein>
<dbReference type="InterPro" id="IPR036986">
    <property type="entry name" value="S4_RNA-bd_sf"/>
</dbReference>
<dbReference type="Pfam" id="PF01479">
    <property type="entry name" value="S4"/>
    <property type="match status" value="1"/>
</dbReference>
<dbReference type="Proteomes" id="UP001197378">
    <property type="component" value="Unassembled WGS sequence"/>
</dbReference>
<reference evidence="3" key="1">
    <citation type="journal article" date="2021" name="ISME J.">
        <title>Genomic evolution of the class Acidithiobacillia: deep-branching Proteobacteria living in extreme acidic conditions.</title>
        <authorList>
            <person name="Moya-Beltran A."/>
            <person name="Beard S."/>
            <person name="Rojas-Villalobos C."/>
            <person name="Issotta F."/>
            <person name="Gallardo Y."/>
            <person name="Ulloa R."/>
            <person name="Giaveno A."/>
            <person name="Degli Esposti M."/>
            <person name="Johnson D.B."/>
            <person name="Quatrini R."/>
        </authorList>
    </citation>
    <scope>NUCLEOTIDE SEQUENCE</scope>
    <source>
        <strain evidence="3">VAN18-1</strain>
    </source>
</reference>
<accession>A0AAE2YNY6</accession>
<gene>
    <name evidence="3" type="ORF">HFQ13_05005</name>
</gene>
<dbReference type="InterPro" id="IPR002942">
    <property type="entry name" value="S4_RNA-bd"/>
</dbReference>
<dbReference type="GO" id="GO:0003723">
    <property type="term" value="F:RNA binding"/>
    <property type="evidence" value="ECO:0007669"/>
    <property type="project" value="UniProtKB-KW"/>
</dbReference>
<keyword evidence="4" id="KW-1185">Reference proteome</keyword>
<evidence type="ECO:0000313" key="3">
    <source>
        <dbReference type="EMBL" id="MBU2787570.1"/>
    </source>
</evidence>
<organism evidence="3 4">
    <name type="scientific">Igneacidithiobacillus copahuensis</name>
    <dbReference type="NCBI Taxonomy" id="2724909"/>
    <lineage>
        <taxon>Bacteria</taxon>
        <taxon>Pseudomonadati</taxon>
        <taxon>Pseudomonadota</taxon>
        <taxon>Acidithiobacillia</taxon>
        <taxon>Acidithiobacillales</taxon>
        <taxon>Acidithiobacillaceae</taxon>
        <taxon>Igneacidithiobacillus</taxon>
    </lineage>
</organism>
<name>A0AAE2YNY6_9PROT</name>
<dbReference type="Gene3D" id="3.10.290.10">
    <property type="entry name" value="RNA-binding S4 domain"/>
    <property type="match status" value="1"/>
</dbReference>
<keyword evidence="1" id="KW-0694">RNA-binding</keyword>